<keyword evidence="3" id="KW-1185">Reference proteome</keyword>
<organism evidence="2 3">
    <name type="scientific">Pyrus ussuriensis x Pyrus communis</name>
    <dbReference type="NCBI Taxonomy" id="2448454"/>
    <lineage>
        <taxon>Eukaryota</taxon>
        <taxon>Viridiplantae</taxon>
        <taxon>Streptophyta</taxon>
        <taxon>Embryophyta</taxon>
        <taxon>Tracheophyta</taxon>
        <taxon>Spermatophyta</taxon>
        <taxon>Magnoliopsida</taxon>
        <taxon>eudicotyledons</taxon>
        <taxon>Gunneridae</taxon>
        <taxon>Pentapetalae</taxon>
        <taxon>rosids</taxon>
        <taxon>fabids</taxon>
        <taxon>Rosales</taxon>
        <taxon>Rosaceae</taxon>
        <taxon>Amygdaloideae</taxon>
        <taxon>Maleae</taxon>
        <taxon>Pyrus</taxon>
    </lineage>
</organism>
<reference evidence="3" key="2">
    <citation type="submission" date="2019-10" db="EMBL/GenBank/DDBJ databases">
        <title>A de novo genome assembly of a pear dwarfing rootstock.</title>
        <authorList>
            <person name="Wang F."/>
            <person name="Wang J."/>
            <person name="Li S."/>
            <person name="Zhang Y."/>
            <person name="Fang M."/>
            <person name="Ma L."/>
            <person name="Zhao Y."/>
            <person name="Jiang S."/>
        </authorList>
    </citation>
    <scope>NUCLEOTIDE SEQUENCE [LARGE SCALE GENOMIC DNA]</scope>
</reference>
<reference evidence="2 3" key="3">
    <citation type="submission" date="2019-11" db="EMBL/GenBank/DDBJ databases">
        <title>A de novo genome assembly of a pear dwarfing rootstock.</title>
        <authorList>
            <person name="Wang F."/>
            <person name="Wang J."/>
            <person name="Li S."/>
            <person name="Zhang Y."/>
            <person name="Fang M."/>
            <person name="Ma L."/>
            <person name="Zhao Y."/>
            <person name="Jiang S."/>
        </authorList>
    </citation>
    <scope>NUCLEOTIDE SEQUENCE [LARGE SCALE GENOMIC DNA]</scope>
    <source>
        <strain evidence="2">S2</strain>
        <tissue evidence="2">Leaf</tissue>
    </source>
</reference>
<dbReference type="PANTHER" id="PTHR35282:SF2">
    <property type="entry name" value="F5D14.24 PROTEIN"/>
    <property type="match status" value="1"/>
</dbReference>
<dbReference type="Proteomes" id="UP000327157">
    <property type="component" value="Chromosome 2"/>
</dbReference>
<name>A0A5N5HH40_9ROSA</name>
<accession>A0A5N5HH40</accession>
<feature type="compositionally biased region" description="Polar residues" evidence="1">
    <location>
        <begin position="18"/>
        <end position="40"/>
    </location>
</feature>
<dbReference type="PANTHER" id="PTHR35282">
    <property type="entry name" value="F5D14.24 PROTEIN"/>
    <property type="match status" value="1"/>
</dbReference>
<evidence type="ECO:0000256" key="1">
    <source>
        <dbReference type="SAM" id="MobiDB-lite"/>
    </source>
</evidence>
<dbReference type="AlphaFoldDB" id="A0A5N5HH40"/>
<dbReference type="OrthoDB" id="632588at2759"/>
<dbReference type="InterPro" id="IPR049198">
    <property type="entry name" value="DUF6865"/>
</dbReference>
<feature type="region of interest" description="Disordered" evidence="1">
    <location>
        <begin position="1"/>
        <end position="48"/>
    </location>
</feature>
<protein>
    <submittedName>
        <fullName evidence="2">Uncharacterized protein</fullName>
    </submittedName>
</protein>
<reference evidence="2 3" key="1">
    <citation type="submission" date="2019-09" db="EMBL/GenBank/DDBJ databases">
        <authorList>
            <person name="Ou C."/>
        </authorList>
    </citation>
    <scope>NUCLEOTIDE SEQUENCE [LARGE SCALE GENOMIC DNA]</scope>
    <source>
        <strain evidence="2">S2</strain>
        <tissue evidence="2">Leaf</tissue>
    </source>
</reference>
<gene>
    <name evidence="2" type="ORF">D8674_020576</name>
</gene>
<proteinExistence type="predicted"/>
<evidence type="ECO:0000313" key="3">
    <source>
        <dbReference type="Proteomes" id="UP000327157"/>
    </source>
</evidence>
<sequence>MDKAGLGKEAPEEVTRESLISISYSEPEKNLTSNLSSGKSNGKAIDADGEEKFRSELISISYAESPEVGGLPVTMGQLNG</sequence>
<dbReference type="Pfam" id="PF21737">
    <property type="entry name" value="DUF6865"/>
    <property type="match status" value="1"/>
</dbReference>
<dbReference type="EMBL" id="SMOL01000157">
    <property type="protein sequence ID" value="KAB2626958.1"/>
    <property type="molecule type" value="Genomic_DNA"/>
</dbReference>
<comment type="caution">
    <text evidence="2">The sequence shown here is derived from an EMBL/GenBank/DDBJ whole genome shotgun (WGS) entry which is preliminary data.</text>
</comment>
<evidence type="ECO:0000313" key="2">
    <source>
        <dbReference type="EMBL" id="KAB2626958.1"/>
    </source>
</evidence>
<feature type="compositionally biased region" description="Basic and acidic residues" evidence="1">
    <location>
        <begin position="1"/>
        <end position="16"/>
    </location>
</feature>